<dbReference type="InterPro" id="IPR015943">
    <property type="entry name" value="WD40/YVTN_repeat-like_dom_sf"/>
</dbReference>
<reference evidence="6 7" key="1">
    <citation type="journal article" date="2018" name="Gigascience">
        <title>Genomes of trombidid mites reveal novel predicted allergens and laterally-transferred genes associated with secondary metabolism.</title>
        <authorList>
            <person name="Dong X."/>
            <person name="Chaisiri K."/>
            <person name="Xia D."/>
            <person name="Armstrong S.D."/>
            <person name="Fang Y."/>
            <person name="Donnelly M.J."/>
            <person name="Kadowaki T."/>
            <person name="McGarry J.W."/>
            <person name="Darby A.C."/>
            <person name="Makepeace B.L."/>
        </authorList>
    </citation>
    <scope>NUCLEOTIDE SEQUENCE [LARGE SCALE GENOMIC DNA]</scope>
    <source>
        <strain evidence="6">UoL-WK</strain>
    </source>
</reference>
<keyword evidence="2" id="KW-0677">Repeat</keyword>
<dbReference type="CDD" id="cd00200">
    <property type="entry name" value="WD40"/>
    <property type="match status" value="1"/>
</dbReference>
<evidence type="ECO:0000313" key="7">
    <source>
        <dbReference type="Proteomes" id="UP000285301"/>
    </source>
</evidence>
<proteinExistence type="inferred from homology"/>
<comment type="caution">
    <text evidence="6">The sequence shown here is derived from an EMBL/GenBank/DDBJ whole genome shotgun (WGS) entry which is preliminary data.</text>
</comment>
<accession>A0A3S4R0V7</accession>
<dbReference type="GO" id="GO:0045214">
    <property type="term" value="P:sarcomere organization"/>
    <property type="evidence" value="ECO:0007669"/>
    <property type="project" value="TreeGrafter"/>
</dbReference>
<dbReference type="GO" id="GO:0030042">
    <property type="term" value="P:actin filament depolymerization"/>
    <property type="evidence" value="ECO:0007669"/>
    <property type="project" value="TreeGrafter"/>
</dbReference>
<dbReference type="InterPro" id="IPR036322">
    <property type="entry name" value="WD40_repeat_dom_sf"/>
</dbReference>
<protein>
    <recommendedName>
        <fullName evidence="4">Actin-interacting protein 1</fullName>
    </recommendedName>
</protein>
<dbReference type="PROSITE" id="PS50082">
    <property type="entry name" value="WD_REPEATS_2"/>
    <property type="match status" value="4"/>
</dbReference>
<dbReference type="FunFam" id="2.130.10.10:FF:000102">
    <property type="entry name" value="Actin-interacting protein 1"/>
    <property type="match status" value="1"/>
</dbReference>
<dbReference type="PANTHER" id="PTHR19856:SF0">
    <property type="entry name" value="WD REPEAT-CONTAINING PROTEIN 1"/>
    <property type="match status" value="1"/>
</dbReference>
<feature type="repeat" description="WD" evidence="5">
    <location>
        <begin position="53"/>
        <end position="94"/>
    </location>
</feature>
<dbReference type="SUPFAM" id="SSF50978">
    <property type="entry name" value="WD40 repeat-like"/>
    <property type="match status" value="2"/>
</dbReference>
<keyword evidence="1 5" id="KW-0853">WD repeat</keyword>
<feature type="repeat" description="WD" evidence="5">
    <location>
        <begin position="226"/>
        <end position="268"/>
    </location>
</feature>
<dbReference type="PROSITE" id="PS50294">
    <property type="entry name" value="WD_REPEATS_REGION"/>
    <property type="match status" value="2"/>
</dbReference>
<dbReference type="STRING" id="1965070.A0A3S4R0V7"/>
<dbReference type="GO" id="GO:0030833">
    <property type="term" value="P:regulation of actin filament polymerization"/>
    <property type="evidence" value="ECO:0007669"/>
    <property type="project" value="UniProtKB-ARBA"/>
</dbReference>
<evidence type="ECO:0000256" key="5">
    <source>
        <dbReference type="PROSITE-ProRule" id="PRU00221"/>
    </source>
</evidence>
<dbReference type="OrthoDB" id="2306at2759"/>
<gene>
    <name evidence="6" type="ORF">B4U79_03576</name>
</gene>
<dbReference type="FunFam" id="2.130.10.10:FF:000167">
    <property type="entry name" value="Actin-interacting protein 1"/>
    <property type="match status" value="1"/>
</dbReference>
<dbReference type="EMBL" id="NCKU01002193">
    <property type="protein sequence ID" value="RWS10178.1"/>
    <property type="molecule type" value="Genomic_DNA"/>
</dbReference>
<dbReference type="GO" id="GO:0030864">
    <property type="term" value="C:cortical actin cytoskeleton"/>
    <property type="evidence" value="ECO:0007669"/>
    <property type="project" value="TreeGrafter"/>
</dbReference>
<dbReference type="InterPro" id="IPR019775">
    <property type="entry name" value="WD40_repeat_CS"/>
</dbReference>
<dbReference type="GO" id="GO:0040011">
    <property type="term" value="P:locomotion"/>
    <property type="evidence" value="ECO:0007669"/>
    <property type="project" value="TreeGrafter"/>
</dbReference>
<keyword evidence="7" id="KW-1185">Reference proteome</keyword>
<dbReference type="InterPro" id="IPR001680">
    <property type="entry name" value="WD40_rpt"/>
</dbReference>
<dbReference type="SMART" id="SM00320">
    <property type="entry name" value="WD40"/>
    <property type="match status" value="10"/>
</dbReference>
<sequence length="601" mass="67895">MIRNRSTIATLPRTQRGNPLVLGGDPKGKTFLYTNGNSVIIRDIAHPEISDIYTEHSAQTTVAKYSPSGFYICSADITGKVRIWDTTQKEHILKAEYQPFIGTIKDLCWSHDSQRIVVVGEGREKFGHVFTMETGTSLGEIIGHSKQINSCDFRPKRPFKIITGSDDNFIGIYEGPPFKFKNQLSDHQKYVQSVRFSSDGNFFASGGFDGKLVIYKNDNNEKVHEFNEHAGGIYGIAWPTNDSSKIISCSGDKTTKIYDLNAMKVAANFKIGDDLNDQQVSCLWQNDFILSVSLSGYINYLDEREQKIVRTIYGQNKPITAMTVHEQTVITGACDGQIFNYNLTENEGKTTTAKRNHTNQVQALFKGNQFIYSLGFDDKLKFISLNDFDYIEEEVKLDSQPRGGVVTRDDHLVIACYQHLIVVKDFRIVAKEKIAYEATCIAIGSDESEEEIAIGSKERKVFVYSFSGGKLAVKEKVEIIHRDAITSLSYSHDFNHLAVCDKNRRVIVYKRRENFKLISEVDWSGHQASVNCVSWSDDNIHLVTGSVDTSIIVWDITQPMKHVPLRKAHPMSAITNIHWKNNDTIITSGQDSNIKIFQYQQ</sequence>
<evidence type="ECO:0000256" key="3">
    <source>
        <dbReference type="ARBA" id="ARBA00038366"/>
    </source>
</evidence>
<evidence type="ECO:0000256" key="2">
    <source>
        <dbReference type="ARBA" id="ARBA00022737"/>
    </source>
</evidence>
<dbReference type="PANTHER" id="PTHR19856">
    <property type="entry name" value="WD-REPEATCONTAINING PROTEIN WDR1"/>
    <property type="match status" value="1"/>
</dbReference>
<dbReference type="Gene3D" id="2.130.10.10">
    <property type="entry name" value="YVTN repeat-like/Quinoprotein amine dehydrogenase"/>
    <property type="match status" value="2"/>
</dbReference>
<dbReference type="GO" id="GO:0030834">
    <property type="term" value="P:regulation of actin filament depolymerization"/>
    <property type="evidence" value="ECO:0007669"/>
    <property type="project" value="UniProtKB-ARBA"/>
</dbReference>
<evidence type="ECO:0000256" key="4">
    <source>
        <dbReference type="ARBA" id="ARBA00067845"/>
    </source>
</evidence>
<dbReference type="Proteomes" id="UP000285301">
    <property type="component" value="Unassembled WGS sequence"/>
</dbReference>
<organism evidence="6 7">
    <name type="scientific">Dinothrombium tinctorium</name>
    <dbReference type="NCBI Taxonomy" id="1965070"/>
    <lineage>
        <taxon>Eukaryota</taxon>
        <taxon>Metazoa</taxon>
        <taxon>Ecdysozoa</taxon>
        <taxon>Arthropoda</taxon>
        <taxon>Chelicerata</taxon>
        <taxon>Arachnida</taxon>
        <taxon>Acari</taxon>
        <taxon>Acariformes</taxon>
        <taxon>Trombidiformes</taxon>
        <taxon>Prostigmata</taxon>
        <taxon>Anystina</taxon>
        <taxon>Parasitengona</taxon>
        <taxon>Trombidioidea</taxon>
        <taxon>Trombidiidae</taxon>
        <taxon>Dinothrombium</taxon>
    </lineage>
</organism>
<feature type="repeat" description="WD" evidence="5">
    <location>
        <begin position="523"/>
        <end position="556"/>
    </location>
</feature>
<dbReference type="Pfam" id="PF00400">
    <property type="entry name" value="WD40"/>
    <property type="match status" value="6"/>
</dbReference>
<dbReference type="GO" id="GO:0051015">
    <property type="term" value="F:actin filament binding"/>
    <property type="evidence" value="ECO:0007669"/>
    <property type="project" value="TreeGrafter"/>
</dbReference>
<comment type="similarity">
    <text evidence="3">Belongs to the WD repeat AIP1 family.</text>
</comment>
<evidence type="ECO:0000313" key="6">
    <source>
        <dbReference type="EMBL" id="RWS10178.1"/>
    </source>
</evidence>
<name>A0A3S4R0V7_9ACAR</name>
<feature type="repeat" description="WD" evidence="5">
    <location>
        <begin position="184"/>
        <end position="225"/>
    </location>
</feature>
<dbReference type="PROSITE" id="PS00678">
    <property type="entry name" value="WD_REPEATS_1"/>
    <property type="match status" value="1"/>
</dbReference>
<evidence type="ECO:0000256" key="1">
    <source>
        <dbReference type="ARBA" id="ARBA00022574"/>
    </source>
</evidence>
<dbReference type="AlphaFoldDB" id="A0A3S4R0V7"/>